<name>A0AAN6QYI3_9PEZI</name>
<protein>
    <submittedName>
        <fullName evidence="5">DNA-directed DNA polymerase</fullName>
        <ecNumber evidence="5">2.7.7.7</ecNumber>
    </submittedName>
</protein>
<dbReference type="GO" id="GO:0003887">
    <property type="term" value="F:DNA-directed DNA polymerase activity"/>
    <property type="evidence" value="ECO:0007669"/>
    <property type="project" value="UniProtKB-KW"/>
</dbReference>
<evidence type="ECO:0000313" key="5">
    <source>
        <dbReference type="EMBL" id="KAK1002832.1"/>
    </source>
</evidence>
<reference evidence="5" key="1">
    <citation type="submission" date="2023-06" db="EMBL/GenBank/DDBJ databases">
        <title>Black Yeasts Isolated from many extreme environments.</title>
        <authorList>
            <person name="Coleine C."/>
            <person name="Stajich J.E."/>
            <person name="Selbmann L."/>
        </authorList>
    </citation>
    <scope>NUCLEOTIDE SEQUENCE</scope>
    <source>
        <strain evidence="5">CCFEE 5200</strain>
    </source>
</reference>
<dbReference type="InterPro" id="IPR007015">
    <property type="entry name" value="DNA_pol_V/MYBBP1A"/>
</dbReference>
<dbReference type="EC" id="2.7.7.7" evidence="5"/>
<feature type="compositionally biased region" description="Polar residues" evidence="4">
    <location>
        <begin position="283"/>
        <end position="293"/>
    </location>
</feature>
<keyword evidence="6" id="KW-1185">Reference proteome</keyword>
<dbReference type="GO" id="GO:0000182">
    <property type="term" value="F:rDNA binding"/>
    <property type="evidence" value="ECO:0007669"/>
    <property type="project" value="TreeGrafter"/>
</dbReference>
<keyword evidence="3" id="KW-0539">Nucleus</keyword>
<sequence length="999" mass="109676">MPGLKRPRTEDNTTASEGVHPSRKRRLEHVEANAALAQAYNDLADEIPSVRLRGAGGICKYLSTESPDQAHRTDAALDRLVKGLCSGRKAARLGFSVALSEVLRLAFSQEKSADAEYFTLAKVTEKSIHLTRPEGKVSRQEQREHLLGRRFAFQAILQSNVVLREDVPDADWELYVKAVMDLACHKDWLRTECSAMLYEFLESGEGTKLTLTRVQGLVGALRQAKLLKTAEGVALWLTVGERWPEALPKGVWAKKSPMSGDEQNSLKKILLGRSEEDEEETTQVKPSQSGTRQSHPSFVWKALLNWLYQRNVSHDFELFWHEIVERGLLHTSASTERKALGLQVVALAVSGALPAYLGLVLNEGIVRMLITQRSENSRYLFDAAKQVLDSIVARAKVEPEVAPRIMHALLAGGASDQQTKTKTIESMLQRADEASLEGVVATFSMVILRPRVDSEGQVDARRRAYADILLNLIRLHKNKHSSGQLIAPWLKQVLQLLVDLGYRDVATEPSPPLADATRAIFRSRLTSCVSLAMDQPAAVVAGILTCILDTLAASWKSLSEPLSKQAKDVLKSAEQARKNIAVKITSQTATDATAAPAFDMLFGLSMVQVYNREADSVEALSDLQESYNAWEAGAESSTGVVELLLSFVSKPSASLRKLAERTFAVLAGNVTAESLRSFVDILQQQENLSGQQQLFEQQDDGTELANGDVDDDNDRMEEEVVDVEDASDVEVVSGDVANASEDDNEEDSDRYSGSDEGADGSAGEDEEAIFDRKLADALGTSGMEEADADSDGSDMDDEQMMALEPHLATIFKERSKIASKKQDNKDAKENIVNFKNRVLDLLAIYVKTQYGNMIAMDVILPLTSLVRTTSSKPTAEKAFAVLKQYFEACSKNRSLPMPEDDAACFAVLSEIHEEVKLGGSKLHANACSRSSLFLSKVLVATEVKHYKRISKMYEGVVYGSEVEGARECVYGVDELVTGDAEAEVIEGLTDGYCEKTSVV</sequence>
<evidence type="ECO:0000256" key="4">
    <source>
        <dbReference type="SAM" id="MobiDB-lite"/>
    </source>
</evidence>
<evidence type="ECO:0000256" key="2">
    <source>
        <dbReference type="ARBA" id="ARBA00006809"/>
    </source>
</evidence>
<feature type="region of interest" description="Disordered" evidence="4">
    <location>
        <begin position="272"/>
        <end position="293"/>
    </location>
</feature>
<comment type="caution">
    <text evidence="5">The sequence shown here is derived from an EMBL/GenBank/DDBJ whole genome shotgun (WGS) entry which is preliminary data.</text>
</comment>
<feature type="region of interest" description="Disordered" evidence="4">
    <location>
        <begin position="1"/>
        <end position="23"/>
    </location>
</feature>
<dbReference type="InterPro" id="IPR016024">
    <property type="entry name" value="ARM-type_fold"/>
</dbReference>
<keyword evidence="5" id="KW-0548">Nucleotidyltransferase</keyword>
<comment type="subcellular location">
    <subcellularLocation>
        <location evidence="1">Nucleus</location>
    </subcellularLocation>
</comment>
<dbReference type="Proteomes" id="UP001175353">
    <property type="component" value="Unassembled WGS sequence"/>
</dbReference>
<evidence type="ECO:0000256" key="1">
    <source>
        <dbReference type="ARBA" id="ARBA00004123"/>
    </source>
</evidence>
<feature type="region of interest" description="Disordered" evidence="4">
    <location>
        <begin position="720"/>
        <end position="766"/>
    </location>
</feature>
<comment type="similarity">
    <text evidence="2">Belongs to the MYBBP1A family.</text>
</comment>
<dbReference type="GO" id="GO:0006355">
    <property type="term" value="P:regulation of DNA-templated transcription"/>
    <property type="evidence" value="ECO:0007669"/>
    <property type="project" value="InterPro"/>
</dbReference>
<keyword evidence="5" id="KW-0808">Transferase</keyword>
<dbReference type="PANTHER" id="PTHR13213">
    <property type="entry name" value="MYB-BINDING PROTEIN 1A FAMILY MEMBER"/>
    <property type="match status" value="1"/>
</dbReference>
<keyword evidence="5" id="KW-0239">DNA-directed DNA polymerase</keyword>
<feature type="compositionally biased region" description="Acidic residues" evidence="4">
    <location>
        <begin position="756"/>
        <end position="766"/>
    </location>
</feature>
<dbReference type="SUPFAM" id="SSF48371">
    <property type="entry name" value="ARM repeat"/>
    <property type="match status" value="1"/>
</dbReference>
<proteinExistence type="inferred from homology"/>
<dbReference type="AlphaFoldDB" id="A0AAN6QYI3"/>
<evidence type="ECO:0000313" key="6">
    <source>
        <dbReference type="Proteomes" id="UP001175353"/>
    </source>
</evidence>
<accession>A0AAN6QYI3</accession>
<organism evidence="5 6">
    <name type="scientific">Friedmanniomyces endolithicus</name>
    <dbReference type="NCBI Taxonomy" id="329885"/>
    <lineage>
        <taxon>Eukaryota</taxon>
        <taxon>Fungi</taxon>
        <taxon>Dikarya</taxon>
        <taxon>Ascomycota</taxon>
        <taxon>Pezizomycotina</taxon>
        <taxon>Dothideomycetes</taxon>
        <taxon>Dothideomycetidae</taxon>
        <taxon>Mycosphaerellales</taxon>
        <taxon>Teratosphaeriaceae</taxon>
        <taxon>Friedmanniomyces</taxon>
    </lineage>
</organism>
<dbReference type="EMBL" id="JAUJLE010000030">
    <property type="protein sequence ID" value="KAK1002832.1"/>
    <property type="molecule type" value="Genomic_DNA"/>
</dbReference>
<evidence type="ECO:0000256" key="3">
    <source>
        <dbReference type="ARBA" id="ARBA00023242"/>
    </source>
</evidence>
<gene>
    <name evidence="5" type="primary">POL5_1</name>
    <name evidence="5" type="ORF">LTR91_004974</name>
</gene>
<feature type="compositionally biased region" description="Low complexity" evidence="4">
    <location>
        <begin position="729"/>
        <end position="739"/>
    </location>
</feature>
<dbReference type="Pfam" id="PF04931">
    <property type="entry name" value="DNA_pol_phi"/>
    <property type="match status" value="1"/>
</dbReference>
<dbReference type="GO" id="GO:0005730">
    <property type="term" value="C:nucleolus"/>
    <property type="evidence" value="ECO:0007669"/>
    <property type="project" value="InterPro"/>
</dbReference>
<dbReference type="PANTHER" id="PTHR13213:SF2">
    <property type="entry name" value="MYB-BINDING PROTEIN 1A"/>
    <property type="match status" value="1"/>
</dbReference>